<keyword evidence="3" id="KW-1185">Reference proteome</keyword>
<feature type="transmembrane region" description="Helical" evidence="1">
    <location>
        <begin position="182"/>
        <end position="208"/>
    </location>
</feature>
<dbReference type="RefSeq" id="WP_144658353.1">
    <property type="nucleotide sequence ID" value="NZ_VIAE01000004.1"/>
</dbReference>
<comment type="caution">
    <text evidence="2">The sequence shown here is derived from an EMBL/GenBank/DDBJ whole genome shotgun (WGS) entry which is preliminary data.</text>
</comment>
<feature type="transmembrane region" description="Helical" evidence="1">
    <location>
        <begin position="130"/>
        <end position="157"/>
    </location>
</feature>
<sequence>MKNLLLKKIIAISFFLAIAFIIEYIVSFSFGIHCYFSLLKIELLPILSIGFLFGLKFSFFSTLFYILIHSLLEFVFSFHKHDLILVNNDVFSLFFAFSLLLYIFIIPYLSCVITGFFYRKDLKHLNYYRNVIQSLSLITLIQIVSYFIFALIIHFFYSNSFNEFLEHFPKTILKISGEGFSLAFFIFLFYLISVIITNIILGIIFYFLNPILKENIEFFLSE</sequence>
<proteinExistence type="predicted"/>
<name>A0A559KJF4_9MOLU</name>
<evidence type="ECO:0000313" key="3">
    <source>
        <dbReference type="Proteomes" id="UP000320078"/>
    </source>
</evidence>
<evidence type="ECO:0000256" key="1">
    <source>
        <dbReference type="SAM" id="Phobius"/>
    </source>
</evidence>
<protein>
    <submittedName>
        <fullName evidence="2">Uncharacterized protein</fullName>
    </submittedName>
</protein>
<evidence type="ECO:0000313" key="2">
    <source>
        <dbReference type="EMBL" id="TVY12261.1"/>
    </source>
</evidence>
<accession>A0A559KJF4</accession>
<dbReference type="Proteomes" id="UP000320078">
    <property type="component" value="Unassembled WGS sequence"/>
</dbReference>
<dbReference type="OrthoDB" id="9943548at2"/>
<dbReference type="AlphaFoldDB" id="A0A559KJF4"/>
<dbReference type="EMBL" id="VIAE01000004">
    <property type="protein sequence ID" value="TVY12261.1"/>
    <property type="molecule type" value="Genomic_DNA"/>
</dbReference>
<dbReference type="Gene3D" id="1.10.1760.20">
    <property type="match status" value="1"/>
</dbReference>
<feature type="transmembrane region" description="Helical" evidence="1">
    <location>
        <begin position="92"/>
        <end position="118"/>
    </location>
</feature>
<feature type="transmembrane region" description="Helical" evidence="1">
    <location>
        <begin position="12"/>
        <end position="36"/>
    </location>
</feature>
<organism evidence="2 3">
    <name type="scientific">Candidatus Phytoplasma pini</name>
    <dbReference type="NCBI Taxonomy" id="267362"/>
    <lineage>
        <taxon>Bacteria</taxon>
        <taxon>Bacillati</taxon>
        <taxon>Mycoplasmatota</taxon>
        <taxon>Mollicutes</taxon>
        <taxon>Acholeplasmatales</taxon>
        <taxon>Acholeplasmataceae</taxon>
        <taxon>Candidatus Phytoplasma</taxon>
    </lineage>
</organism>
<feature type="transmembrane region" description="Helical" evidence="1">
    <location>
        <begin position="43"/>
        <end position="72"/>
    </location>
</feature>
<gene>
    <name evidence="2" type="ORF">MDPP_00208</name>
</gene>
<keyword evidence="1" id="KW-0812">Transmembrane</keyword>
<reference evidence="2 3" key="1">
    <citation type="submission" date="2019-06" db="EMBL/GenBank/DDBJ databases">
        <title>Draft Genome Sequence of Candidatus Phytoplasma pini-Related Strain MDPP: A Resource for Comparative Genomics of Gymnosperm-infecting Phytoplasmas.</title>
        <authorList>
            <person name="Cai W."/>
            <person name="Costanzo S."/>
            <person name="Shao J."/>
            <person name="Zhao Y."/>
            <person name="Davis R."/>
        </authorList>
    </citation>
    <scope>NUCLEOTIDE SEQUENCE [LARGE SCALE GENOMIC DNA]</scope>
    <source>
        <strain evidence="2 3">MDPP</strain>
    </source>
</reference>
<keyword evidence="1" id="KW-1133">Transmembrane helix</keyword>
<keyword evidence="1" id="KW-0472">Membrane</keyword>